<evidence type="ECO:0008006" key="4">
    <source>
        <dbReference type="Google" id="ProtNLM"/>
    </source>
</evidence>
<dbReference type="Proteomes" id="UP000245207">
    <property type="component" value="Unassembled WGS sequence"/>
</dbReference>
<dbReference type="STRING" id="35608.A0A2U1LGV5"/>
<sequence>MREQTSQSLGSQIPYDNGVSVSIPLDGLGVTHVGSHGMVAGVSGVVDAGIRSSALGSSNFRGFIPGLSSTDTSTMGVSVTGAASPILNSGSSLHMNRPSLSSSTDQCQLEFPVSVPVQVPNVDGSVSAFGSHSDMREQTSQSLGSQIPYDNGVSVSIPLDGLGVTHVGSHGMVAGVSGVVDAGIRSSALGSSNFRGFIPGLSSTDTSTMGVSVTGAASPILNSGSSLHMNRPSLSSSTDQCQLEFPVSVPVQVPNVDGSVSAFGSHSVMHPSYVGPPQPQMGKRSFAGQSMFPNNPSLGHTPMVLDFSTGCVICVSDPASSNPGSDAQQRATPARPSRRAGMRSVRRARQHTTNANSHAAASDDPPVFGPVAPPQRQGAPLEYKSFGRCDRVCQHCGAVFWLGERRAGLPMSMAPQYQRCCAGGRAVLRSHNQYPAYITQLFADRHFMENIRAYNQMFAMTSFGATIDNSLNMGRGPYVFRVSGQIYHWIGGFCLAGDDIPRFLQLYIYDTEHEVRNRLSHFEIYERHALREPIIQGLIEFLDSNNALVKLFRTARDKLREAEIPNFSIRLFGVVGSNQYELPAGDGVGAIVYEGGPETATDYDVMIERHSGEPESKHGW</sequence>
<feature type="compositionally biased region" description="Basic residues" evidence="1">
    <location>
        <begin position="336"/>
        <end position="350"/>
    </location>
</feature>
<dbReference type="AlphaFoldDB" id="A0A2U1LGV5"/>
<feature type="region of interest" description="Disordered" evidence="1">
    <location>
        <begin position="319"/>
        <end position="369"/>
    </location>
</feature>
<comment type="caution">
    <text evidence="2">The sequence shown here is derived from an EMBL/GenBank/DDBJ whole genome shotgun (WGS) entry which is preliminary data.</text>
</comment>
<organism evidence="2 3">
    <name type="scientific">Artemisia annua</name>
    <name type="common">Sweet wormwood</name>
    <dbReference type="NCBI Taxonomy" id="35608"/>
    <lineage>
        <taxon>Eukaryota</taxon>
        <taxon>Viridiplantae</taxon>
        <taxon>Streptophyta</taxon>
        <taxon>Embryophyta</taxon>
        <taxon>Tracheophyta</taxon>
        <taxon>Spermatophyta</taxon>
        <taxon>Magnoliopsida</taxon>
        <taxon>eudicotyledons</taxon>
        <taxon>Gunneridae</taxon>
        <taxon>Pentapetalae</taxon>
        <taxon>asterids</taxon>
        <taxon>campanulids</taxon>
        <taxon>Asterales</taxon>
        <taxon>Asteraceae</taxon>
        <taxon>Asteroideae</taxon>
        <taxon>Anthemideae</taxon>
        <taxon>Artemisiinae</taxon>
        <taxon>Artemisia</taxon>
    </lineage>
</organism>
<gene>
    <name evidence="2" type="ORF">CTI12_AA491210</name>
</gene>
<dbReference type="PANTHER" id="PTHR45786:SF74">
    <property type="entry name" value="ATP-DEPENDENT DNA HELICASE"/>
    <property type="match status" value="1"/>
</dbReference>
<name>A0A2U1LGV5_ARTAN</name>
<accession>A0A2U1LGV5</accession>
<evidence type="ECO:0000313" key="3">
    <source>
        <dbReference type="Proteomes" id="UP000245207"/>
    </source>
</evidence>
<dbReference type="PANTHER" id="PTHR45786">
    <property type="entry name" value="DNA BINDING PROTEIN-LIKE"/>
    <property type="match status" value="1"/>
</dbReference>
<protein>
    <recommendedName>
        <fullName evidence="4">Helitron helicase-like domain-containing protein</fullName>
    </recommendedName>
</protein>
<keyword evidence="3" id="KW-1185">Reference proteome</keyword>
<proteinExistence type="predicted"/>
<evidence type="ECO:0000256" key="1">
    <source>
        <dbReference type="SAM" id="MobiDB-lite"/>
    </source>
</evidence>
<evidence type="ECO:0000313" key="2">
    <source>
        <dbReference type="EMBL" id="PWA48228.1"/>
    </source>
</evidence>
<reference evidence="2 3" key="1">
    <citation type="journal article" date="2018" name="Mol. Plant">
        <title>The genome of Artemisia annua provides insight into the evolution of Asteraceae family and artemisinin biosynthesis.</title>
        <authorList>
            <person name="Shen Q."/>
            <person name="Zhang L."/>
            <person name="Liao Z."/>
            <person name="Wang S."/>
            <person name="Yan T."/>
            <person name="Shi P."/>
            <person name="Liu M."/>
            <person name="Fu X."/>
            <person name="Pan Q."/>
            <person name="Wang Y."/>
            <person name="Lv Z."/>
            <person name="Lu X."/>
            <person name="Zhang F."/>
            <person name="Jiang W."/>
            <person name="Ma Y."/>
            <person name="Chen M."/>
            <person name="Hao X."/>
            <person name="Li L."/>
            <person name="Tang Y."/>
            <person name="Lv G."/>
            <person name="Zhou Y."/>
            <person name="Sun X."/>
            <person name="Brodelius P.E."/>
            <person name="Rose J.K.C."/>
            <person name="Tang K."/>
        </authorList>
    </citation>
    <scope>NUCLEOTIDE SEQUENCE [LARGE SCALE GENOMIC DNA]</scope>
    <source>
        <strain evidence="3">cv. Huhao1</strain>
        <tissue evidence="2">Leaf</tissue>
    </source>
</reference>
<dbReference type="EMBL" id="PKPP01009450">
    <property type="protein sequence ID" value="PWA48228.1"/>
    <property type="molecule type" value="Genomic_DNA"/>
</dbReference>
<feature type="compositionally biased region" description="Polar residues" evidence="1">
    <location>
        <begin position="319"/>
        <end position="331"/>
    </location>
</feature>